<dbReference type="AlphaFoldDB" id="T1KM16"/>
<dbReference type="GO" id="GO:0000978">
    <property type="term" value="F:RNA polymerase II cis-regulatory region sequence-specific DNA binding"/>
    <property type="evidence" value="ECO:0007669"/>
    <property type="project" value="TreeGrafter"/>
</dbReference>
<dbReference type="GO" id="GO:0009913">
    <property type="term" value="P:epidermal cell differentiation"/>
    <property type="evidence" value="ECO:0007669"/>
    <property type="project" value="TreeGrafter"/>
</dbReference>
<comment type="subcellular location">
    <subcellularLocation>
        <location evidence="1">Nucleus</location>
    </subcellularLocation>
</comment>
<accession>T1KM16</accession>
<dbReference type="Proteomes" id="UP000015104">
    <property type="component" value="Unassembled WGS sequence"/>
</dbReference>
<sequence>MVFLCQECGNTTNEPESHYLHLKQNHPYSPALTKFYDKRLFKFNDSNFPFAE</sequence>
<evidence type="ECO:0000313" key="8">
    <source>
        <dbReference type="Proteomes" id="UP000015104"/>
    </source>
</evidence>
<dbReference type="HOGENOM" id="CLU_3089859_0_0_1"/>
<keyword evidence="2" id="KW-0479">Metal-binding</keyword>
<keyword evidence="5" id="KW-0862">Zinc</keyword>
<organism evidence="7 8">
    <name type="scientific">Tetranychus urticae</name>
    <name type="common">Two-spotted spider mite</name>
    <dbReference type="NCBI Taxonomy" id="32264"/>
    <lineage>
        <taxon>Eukaryota</taxon>
        <taxon>Metazoa</taxon>
        <taxon>Ecdysozoa</taxon>
        <taxon>Arthropoda</taxon>
        <taxon>Chelicerata</taxon>
        <taxon>Arachnida</taxon>
        <taxon>Acari</taxon>
        <taxon>Acariformes</taxon>
        <taxon>Trombidiformes</taxon>
        <taxon>Prostigmata</taxon>
        <taxon>Eleutherengona</taxon>
        <taxon>Raphignathae</taxon>
        <taxon>Tetranychoidea</taxon>
        <taxon>Tetranychidae</taxon>
        <taxon>Tetranychus</taxon>
    </lineage>
</organism>
<reference evidence="8" key="1">
    <citation type="submission" date="2011-08" db="EMBL/GenBank/DDBJ databases">
        <authorList>
            <person name="Rombauts S."/>
        </authorList>
    </citation>
    <scope>NUCLEOTIDE SEQUENCE</scope>
    <source>
        <strain evidence="8">London</strain>
    </source>
</reference>
<dbReference type="GO" id="GO:0000981">
    <property type="term" value="F:DNA-binding transcription factor activity, RNA polymerase II-specific"/>
    <property type="evidence" value="ECO:0007669"/>
    <property type="project" value="TreeGrafter"/>
</dbReference>
<evidence type="ECO:0000256" key="6">
    <source>
        <dbReference type="ARBA" id="ARBA00023242"/>
    </source>
</evidence>
<dbReference type="PANTHER" id="PTHR10032:SF271">
    <property type="entry name" value="RH12261P-RELATED"/>
    <property type="match status" value="1"/>
</dbReference>
<evidence type="ECO:0000256" key="4">
    <source>
        <dbReference type="ARBA" id="ARBA00022771"/>
    </source>
</evidence>
<proteinExistence type="predicted"/>
<reference evidence="7" key="2">
    <citation type="submission" date="2015-06" db="UniProtKB">
        <authorList>
            <consortium name="EnsemblMetazoa"/>
        </authorList>
    </citation>
    <scope>IDENTIFICATION</scope>
</reference>
<dbReference type="GO" id="GO:0005634">
    <property type="term" value="C:nucleus"/>
    <property type="evidence" value="ECO:0007669"/>
    <property type="project" value="UniProtKB-SubCell"/>
</dbReference>
<dbReference type="PANTHER" id="PTHR10032">
    <property type="entry name" value="ZINC FINGER PROTEIN WITH KRAB AND SCAN DOMAINS"/>
    <property type="match status" value="1"/>
</dbReference>
<dbReference type="eggNOG" id="KOG3576">
    <property type="taxonomic scope" value="Eukaryota"/>
</dbReference>
<dbReference type="GO" id="GO:0008270">
    <property type="term" value="F:zinc ion binding"/>
    <property type="evidence" value="ECO:0007669"/>
    <property type="project" value="UniProtKB-KW"/>
</dbReference>
<evidence type="ECO:0000256" key="3">
    <source>
        <dbReference type="ARBA" id="ARBA00022737"/>
    </source>
</evidence>
<protein>
    <recommendedName>
        <fullName evidence="9">C2H2-type domain-containing protein</fullName>
    </recommendedName>
</protein>
<evidence type="ECO:0000256" key="5">
    <source>
        <dbReference type="ARBA" id="ARBA00022833"/>
    </source>
</evidence>
<evidence type="ECO:0000256" key="1">
    <source>
        <dbReference type="ARBA" id="ARBA00004123"/>
    </source>
</evidence>
<keyword evidence="8" id="KW-1185">Reference proteome</keyword>
<evidence type="ECO:0000256" key="2">
    <source>
        <dbReference type="ARBA" id="ARBA00022723"/>
    </source>
</evidence>
<keyword evidence="6" id="KW-0539">Nucleus</keyword>
<keyword evidence="3" id="KW-0677">Repeat</keyword>
<dbReference type="EnsemblMetazoa" id="tetur157g00080.1">
    <property type="protein sequence ID" value="tetur157g00080.1"/>
    <property type="gene ID" value="tetur157g00080"/>
</dbReference>
<keyword evidence="4" id="KW-0863">Zinc-finger</keyword>
<evidence type="ECO:0008006" key="9">
    <source>
        <dbReference type="Google" id="ProtNLM"/>
    </source>
</evidence>
<name>T1KM16_TETUR</name>
<dbReference type="EMBL" id="CAEY01000228">
    <property type="status" value="NOT_ANNOTATED_CDS"/>
    <property type="molecule type" value="Genomic_DNA"/>
</dbReference>
<dbReference type="InterPro" id="IPR027756">
    <property type="entry name" value="Ovo-like"/>
</dbReference>
<evidence type="ECO:0000313" key="7">
    <source>
        <dbReference type="EnsemblMetazoa" id="tetur157g00080.1"/>
    </source>
</evidence>